<dbReference type="SUPFAM" id="SSF52172">
    <property type="entry name" value="CheY-like"/>
    <property type="match status" value="1"/>
</dbReference>
<evidence type="ECO:0000259" key="6">
    <source>
        <dbReference type="PROSITE" id="PS50110"/>
    </source>
</evidence>
<dbReference type="OrthoDB" id="2543932at2"/>
<name>A0A3D9IUN9_9BACL</name>
<evidence type="ECO:0000256" key="2">
    <source>
        <dbReference type="ARBA" id="ARBA00023125"/>
    </source>
</evidence>
<dbReference type="PROSITE" id="PS00041">
    <property type="entry name" value="HTH_ARAC_FAMILY_1"/>
    <property type="match status" value="1"/>
</dbReference>
<dbReference type="CDD" id="cd17536">
    <property type="entry name" value="REC_YesN-like"/>
    <property type="match status" value="1"/>
</dbReference>
<dbReference type="InterPro" id="IPR011006">
    <property type="entry name" value="CheY-like_superfamily"/>
</dbReference>
<dbReference type="RefSeq" id="WP_116062856.1">
    <property type="nucleotide sequence ID" value="NZ_QRDZ01000019.1"/>
</dbReference>
<organism evidence="7 8">
    <name type="scientific">Cohnella phaseoli</name>
    <dbReference type="NCBI Taxonomy" id="456490"/>
    <lineage>
        <taxon>Bacteria</taxon>
        <taxon>Bacillati</taxon>
        <taxon>Bacillota</taxon>
        <taxon>Bacilli</taxon>
        <taxon>Bacillales</taxon>
        <taxon>Paenibacillaceae</taxon>
        <taxon>Cohnella</taxon>
    </lineage>
</organism>
<protein>
    <submittedName>
        <fullName evidence="7">Two-component system response regulator YesN</fullName>
    </submittedName>
</protein>
<proteinExistence type="predicted"/>
<dbReference type="SMART" id="SM00448">
    <property type="entry name" value="REC"/>
    <property type="match status" value="1"/>
</dbReference>
<dbReference type="AlphaFoldDB" id="A0A3D9IUN9"/>
<keyword evidence="3" id="KW-0804">Transcription</keyword>
<dbReference type="SUPFAM" id="SSF46689">
    <property type="entry name" value="Homeodomain-like"/>
    <property type="match status" value="2"/>
</dbReference>
<dbReference type="PANTHER" id="PTHR43280:SF10">
    <property type="entry name" value="REGULATORY PROTEIN POCR"/>
    <property type="match status" value="1"/>
</dbReference>
<dbReference type="InterPro" id="IPR001789">
    <property type="entry name" value="Sig_transdc_resp-reg_receiver"/>
</dbReference>
<dbReference type="Gene3D" id="3.40.50.2300">
    <property type="match status" value="1"/>
</dbReference>
<gene>
    <name evidence="7" type="ORF">DFP98_11994</name>
</gene>
<dbReference type="GO" id="GO:0000160">
    <property type="term" value="P:phosphorelay signal transduction system"/>
    <property type="evidence" value="ECO:0007669"/>
    <property type="project" value="InterPro"/>
</dbReference>
<dbReference type="GO" id="GO:0003700">
    <property type="term" value="F:DNA-binding transcription factor activity"/>
    <property type="evidence" value="ECO:0007669"/>
    <property type="project" value="InterPro"/>
</dbReference>
<dbReference type="InterPro" id="IPR018062">
    <property type="entry name" value="HTH_AraC-typ_CS"/>
</dbReference>
<dbReference type="PANTHER" id="PTHR43280">
    <property type="entry name" value="ARAC-FAMILY TRANSCRIPTIONAL REGULATOR"/>
    <property type="match status" value="1"/>
</dbReference>
<dbReference type="Pfam" id="PF00072">
    <property type="entry name" value="Response_reg"/>
    <property type="match status" value="1"/>
</dbReference>
<dbReference type="GO" id="GO:0043565">
    <property type="term" value="F:sequence-specific DNA binding"/>
    <property type="evidence" value="ECO:0007669"/>
    <property type="project" value="InterPro"/>
</dbReference>
<dbReference type="PROSITE" id="PS01124">
    <property type="entry name" value="HTH_ARAC_FAMILY_2"/>
    <property type="match status" value="1"/>
</dbReference>
<evidence type="ECO:0000313" key="7">
    <source>
        <dbReference type="EMBL" id="RED65454.1"/>
    </source>
</evidence>
<dbReference type="InterPro" id="IPR009057">
    <property type="entry name" value="Homeodomain-like_sf"/>
</dbReference>
<dbReference type="SMART" id="SM00342">
    <property type="entry name" value="HTH_ARAC"/>
    <property type="match status" value="1"/>
</dbReference>
<dbReference type="PROSITE" id="PS50110">
    <property type="entry name" value="RESPONSE_REGULATORY"/>
    <property type="match status" value="1"/>
</dbReference>
<dbReference type="Gene3D" id="1.10.10.60">
    <property type="entry name" value="Homeodomain-like"/>
    <property type="match status" value="2"/>
</dbReference>
<evidence type="ECO:0000256" key="1">
    <source>
        <dbReference type="ARBA" id="ARBA00023015"/>
    </source>
</evidence>
<evidence type="ECO:0000256" key="4">
    <source>
        <dbReference type="PROSITE-ProRule" id="PRU00169"/>
    </source>
</evidence>
<dbReference type="Pfam" id="PF12833">
    <property type="entry name" value="HTH_18"/>
    <property type="match status" value="1"/>
</dbReference>
<evidence type="ECO:0000259" key="5">
    <source>
        <dbReference type="PROSITE" id="PS01124"/>
    </source>
</evidence>
<dbReference type="PRINTS" id="PR00032">
    <property type="entry name" value="HTHARAC"/>
</dbReference>
<dbReference type="InterPro" id="IPR018060">
    <property type="entry name" value="HTH_AraC"/>
</dbReference>
<keyword evidence="4" id="KW-0597">Phosphoprotein</keyword>
<comment type="caution">
    <text evidence="7">The sequence shown here is derived from an EMBL/GenBank/DDBJ whole genome shotgun (WGS) entry which is preliminary data.</text>
</comment>
<sequence>MYRLLIVDDEPIILEGLVQLFEQLDEPKLDVCQAYSPGEAIELAKRTKIDIVLSDIRMPGKTGLQMIDDIVFYWPDCRIVFLTGYSEFDYIYTAFQKNVESFILKTEEDSVVVTAVKSVVGKLDFELNQRMLAEQAELRNREMNELLKAETIRAYLAGERISHSIHDWFSVSQEREGEDRSILLLVGRVIDSSSEMGYAAKLKALTIVRGLFDDLFPHWLLAESAVYDASTLVWLVRYYPGDDRFGSADGTVDWPGVAAYLRGVLEAVQNGCRDTLGLHVSFAISGPALHEEGIPDLFRQAQPFISPSLTREPSLVVIGANWEGAEWLGGKLVSFDLQPFKLQVKQLEQALIEADEARSADLCRELLTRLKEQLHASPWTGTELYYEFALLYFARLGDVEGEDARRVPLRLQLLTLLSVPKDWSKAEEDWVRLSIELCALQQSRAYDREQKIVERVHRFVDDNIGRHLSLAQIAEAVYFNPSYLSRYYKRVTGRNLFDYINGSKADAACALLEDHQMKIQDIAMKLGFESASYFTTFFRKMFGRSPQEYREELQNRK</sequence>
<keyword evidence="2" id="KW-0238">DNA-binding</keyword>
<reference evidence="7 8" key="1">
    <citation type="submission" date="2018-07" db="EMBL/GenBank/DDBJ databases">
        <title>Genomic Encyclopedia of Type Strains, Phase III (KMG-III): the genomes of soil and plant-associated and newly described type strains.</title>
        <authorList>
            <person name="Whitman W."/>
        </authorList>
    </citation>
    <scope>NUCLEOTIDE SEQUENCE [LARGE SCALE GENOMIC DNA]</scope>
    <source>
        <strain evidence="7 8">CECT 7287</strain>
    </source>
</reference>
<feature type="domain" description="HTH araC/xylS-type" evidence="5">
    <location>
        <begin position="454"/>
        <end position="552"/>
    </location>
</feature>
<keyword evidence="8" id="KW-1185">Reference proteome</keyword>
<dbReference type="EMBL" id="QRDZ01000019">
    <property type="protein sequence ID" value="RED65454.1"/>
    <property type="molecule type" value="Genomic_DNA"/>
</dbReference>
<evidence type="ECO:0000256" key="3">
    <source>
        <dbReference type="ARBA" id="ARBA00023163"/>
    </source>
</evidence>
<keyword evidence="1" id="KW-0805">Transcription regulation</keyword>
<feature type="domain" description="Response regulatory" evidence="6">
    <location>
        <begin position="3"/>
        <end position="120"/>
    </location>
</feature>
<dbReference type="InterPro" id="IPR020449">
    <property type="entry name" value="Tscrpt_reg_AraC-type_HTH"/>
</dbReference>
<accession>A0A3D9IUN9</accession>
<dbReference type="Proteomes" id="UP000256977">
    <property type="component" value="Unassembled WGS sequence"/>
</dbReference>
<evidence type="ECO:0000313" key="8">
    <source>
        <dbReference type="Proteomes" id="UP000256977"/>
    </source>
</evidence>
<feature type="modified residue" description="4-aspartylphosphate" evidence="4">
    <location>
        <position position="55"/>
    </location>
</feature>